<evidence type="ECO:0000256" key="4">
    <source>
        <dbReference type="ARBA" id="ARBA00022840"/>
    </source>
</evidence>
<feature type="domain" description="Cyclic nucleotide-binding" evidence="5">
    <location>
        <begin position="209"/>
        <end position="282"/>
    </location>
</feature>
<evidence type="ECO:0000313" key="7">
    <source>
        <dbReference type="EMBL" id="NEN79215.1"/>
    </source>
</evidence>
<dbReference type="InterPro" id="IPR015854">
    <property type="entry name" value="ABC_transpr_LolD-like"/>
</dbReference>
<dbReference type="SMART" id="SM00382">
    <property type="entry name" value="AAA"/>
    <property type="match status" value="1"/>
</dbReference>
<dbReference type="InterPro" id="IPR000595">
    <property type="entry name" value="cNMP-bd_dom"/>
</dbReference>
<protein>
    <submittedName>
        <fullName evidence="7">ATP-binding cassette domain-containing protein</fullName>
    </submittedName>
</protein>
<dbReference type="PROSITE" id="PS50893">
    <property type="entry name" value="ABC_TRANSPORTER_2"/>
    <property type="match status" value="1"/>
</dbReference>
<keyword evidence="2" id="KW-0813">Transport</keyword>
<dbReference type="PANTHER" id="PTHR24220">
    <property type="entry name" value="IMPORT ATP-BINDING PROTEIN"/>
    <property type="match status" value="1"/>
</dbReference>
<dbReference type="CDD" id="cd00038">
    <property type="entry name" value="CAP_ED"/>
    <property type="match status" value="1"/>
</dbReference>
<evidence type="ECO:0000259" key="6">
    <source>
        <dbReference type="PROSITE" id="PS50893"/>
    </source>
</evidence>
<dbReference type="InterPro" id="IPR018490">
    <property type="entry name" value="cNMP-bd_dom_sf"/>
</dbReference>
<dbReference type="InterPro" id="IPR017871">
    <property type="entry name" value="ABC_transporter-like_CS"/>
</dbReference>
<dbReference type="SMART" id="SM00100">
    <property type="entry name" value="cNMP"/>
    <property type="match status" value="1"/>
</dbReference>
<evidence type="ECO:0000313" key="8">
    <source>
        <dbReference type="Proteomes" id="UP000468687"/>
    </source>
</evidence>
<gene>
    <name evidence="7" type="ORF">G3T38_13105</name>
</gene>
<dbReference type="InterPro" id="IPR017911">
    <property type="entry name" value="MacB-like_ATP-bd"/>
</dbReference>
<dbReference type="InterPro" id="IPR027417">
    <property type="entry name" value="P-loop_NTPase"/>
</dbReference>
<dbReference type="PRINTS" id="PR00103">
    <property type="entry name" value="CAMPKINASE"/>
</dbReference>
<dbReference type="GO" id="GO:0022857">
    <property type="term" value="F:transmembrane transporter activity"/>
    <property type="evidence" value="ECO:0007669"/>
    <property type="project" value="TreeGrafter"/>
</dbReference>
<dbReference type="SUPFAM" id="SSF51206">
    <property type="entry name" value="cAMP-binding domain-like"/>
    <property type="match status" value="1"/>
</dbReference>
<dbReference type="Pfam" id="PF00027">
    <property type="entry name" value="cNMP_binding"/>
    <property type="match status" value="1"/>
</dbReference>
<evidence type="ECO:0000259" key="5">
    <source>
        <dbReference type="PROSITE" id="PS50042"/>
    </source>
</evidence>
<keyword evidence="4 7" id="KW-0067">ATP-binding</keyword>
<dbReference type="PROSITE" id="PS00211">
    <property type="entry name" value="ABC_TRANSPORTER_1"/>
    <property type="match status" value="1"/>
</dbReference>
<dbReference type="InterPro" id="IPR003439">
    <property type="entry name" value="ABC_transporter-like_ATP-bd"/>
</dbReference>
<organism evidence="7 8">
    <name type="scientific">Nocardioides zeae</name>
    <dbReference type="NCBI Taxonomy" id="1457234"/>
    <lineage>
        <taxon>Bacteria</taxon>
        <taxon>Bacillati</taxon>
        <taxon>Actinomycetota</taxon>
        <taxon>Actinomycetes</taxon>
        <taxon>Propionibacteriales</taxon>
        <taxon>Nocardioidaceae</taxon>
        <taxon>Nocardioides</taxon>
    </lineage>
</organism>
<comment type="similarity">
    <text evidence="1">Belongs to the ABC transporter superfamily.</text>
</comment>
<dbReference type="PROSITE" id="PS50042">
    <property type="entry name" value="CNMP_BINDING_3"/>
    <property type="match status" value="1"/>
</dbReference>
<dbReference type="GO" id="GO:0005886">
    <property type="term" value="C:plasma membrane"/>
    <property type="evidence" value="ECO:0007669"/>
    <property type="project" value="TreeGrafter"/>
</dbReference>
<dbReference type="AlphaFoldDB" id="A0A6P0HNK7"/>
<evidence type="ECO:0000256" key="1">
    <source>
        <dbReference type="ARBA" id="ARBA00005417"/>
    </source>
</evidence>
<dbReference type="SUPFAM" id="SSF52540">
    <property type="entry name" value="P-loop containing nucleoside triphosphate hydrolases"/>
    <property type="match status" value="1"/>
</dbReference>
<dbReference type="Gene3D" id="2.60.120.10">
    <property type="entry name" value="Jelly Rolls"/>
    <property type="match status" value="1"/>
</dbReference>
<reference evidence="7 8" key="1">
    <citation type="journal article" date="2014" name="Int. J. Syst. Evol. Microbiol.">
        <title>Nocardioides zeae sp. nov., isolated from the stem of Zea mays.</title>
        <authorList>
            <person name="Glaeser S.P."/>
            <person name="McInroy J.A."/>
            <person name="Busse H.J."/>
            <person name="Kampfer P."/>
        </authorList>
    </citation>
    <scope>NUCLEOTIDE SEQUENCE [LARGE SCALE GENOMIC DNA]</scope>
    <source>
        <strain evidence="7 8">JCM 30728</strain>
    </source>
</reference>
<feature type="domain" description="ABC transporter" evidence="6">
    <location>
        <begin position="1"/>
        <end position="239"/>
    </location>
</feature>
<evidence type="ECO:0000256" key="3">
    <source>
        <dbReference type="ARBA" id="ARBA00022741"/>
    </source>
</evidence>
<keyword evidence="8" id="KW-1185">Reference proteome</keyword>
<dbReference type="Proteomes" id="UP000468687">
    <property type="component" value="Unassembled WGS sequence"/>
</dbReference>
<dbReference type="GO" id="GO:0016887">
    <property type="term" value="F:ATP hydrolysis activity"/>
    <property type="evidence" value="ECO:0007669"/>
    <property type="project" value="InterPro"/>
</dbReference>
<evidence type="ECO:0000256" key="2">
    <source>
        <dbReference type="ARBA" id="ARBA00022448"/>
    </source>
</evidence>
<dbReference type="GO" id="GO:0005524">
    <property type="term" value="F:ATP binding"/>
    <property type="evidence" value="ECO:0007669"/>
    <property type="project" value="UniProtKB-KW"/>
</dbReference>
<comment type="caution">
    <text evidence="7">The sequence shown here is derived from an EMBL/GenBank/DDBJ whole genome shotgun (WGS) entry which is preliminary data.</text>
</comment>
<dbReference type="Pfam" id="PF00005">
    <property type="entry name" value="ABC_tran"/>
    <property type="match status" value="1"/>
</dbReference>
<proteinExistence type="inferred from homology"/>
<dbReference type="InterPro" id="IPR014710">
    <property type="entry name" value="RmlC-like_jellyroll"/>
</dbReference>
<name>A0A6P0HNK7_9ACTN</name>
<dbReference type="InterPro" id="IPR003593">
    <property type="entry name" value="AAA+_ATPase"/>
</dbReference>
<dbReference type="PANTHER" id="PTHR24220:SF689">
    <property type="entry name" value="LIPOPROTEIN-RELEASING SYSTEM ATP-BINDING PROTEIN LOLD"/>
    <property type="match status" value="1"/>
</dbReference>
<accession>A0A6P0HNK7</accession>
<keyword evidence="3" id="KW-0547">Nucleotide-binding</keyword>
<dbReference type="RefSeq" id="WP_163772746.1">
    <property type="nucleotide sequence ID" value="NZ_JAAGXA010000008.1"/>
</dbReference>
<sequence>MSNGYVVRPLAGLSLDAHDGQLLVVHGPSGCGKTTLLSVLAGLLTPSEGSVTFGGEDVLAHHGSALLDYRRHQVGTVFQAFNLVASLSALENVMAPLLLTGTRRAAAAERAHQLLGQVGLAERARHRPGELSGGQQQRVAIARALVHDPPLLLADEPTAHLDHIQVEVVLSLLRDLAQPGRLVVVVTHDDRFARLADVTVELGKPAPRDAVEPLGMRLAPGEVLFRQGDVGDLVYVVESGRVEIVRELAGGAEQLLSTMGPGEYLGELAALTGVPRSATVRAGGEGAVLTAMGVADFRSRQLERAVAAGPDVPVTGTGTGV</sequence>
<dbReference type="Gene3D" id="3.40.50.300">
    <property type="entry name" value="P-loop containing nucleotide triphosphate hydrolases"/>
    <property type="match status" value="1"/>
</dbReference>
<dbReference type="EMBL" id="JAAGXA010000008">
    <property type="protein sequence ID" value="NEN79215.1"/>
    <property type="molecule type" value="Genomic_DNA"/>
</dbReference>
<dbReference type="CDD" id="cd03255">
    <property type="entry name" value="ABC_MJ0796_LolCDE_FtsE"/>
    <property type="match status" value="1"/>
</dbReference>